<dbReference type="InterPro" id="IPR016160">
    <property type="entry name" value="Ald_DH_CS_CYS"/>
</dbReference>
<dbReference type="STRING" id="560819.SAMN05428998_117104"/>
<accession>A0A1Y6C744</accession>
<dbReference type="SUPFAM" id="SSF53720">
    <property type="entry name" value="ALDH-like"/>
    <property type="match status" value="1"/>
</dbReference>
<name>A0A1Y6C744_9PROT</name>
<protein>
    <submittedName>
        <fullName evidence="7">Betaine-aldehyde dehydrogenase</fullName>
    </submittedName>
</protein>
<evidence type="ECO:0000256" key="3">
    <source>
        <dbReference type="ARBA" id="ARBA00023097"/>
    </source>
</evidence>
<dbReference type="PROSITE" id="PS00070">
    <property type="entry name" value="ALDEHYDE_DEHYDR_CYS"/>
    <property type="match status" value="1"/>
</dbReference>
<evidence type="ECO:0000259" key="6">
    <source>
        <dbReference type="Pfam" id="PF00171"/>
    </source>
</evidence>
<dbReference type="Pfam" id="PF00171">
    <property type="entry name" value="Aldedh"/>
    <property type="match status" value="1"/>
</dbReference>
<dbReference type="InterPro" id="IPR016163">
    <property type="entry name" value="Ald_DH_C"/>
</dbReference>
<evidence type="ECO:0000256" key="1">
    <source>
        <dbReference type="ARBA" id="ARBA00009986"/>
    </source>
</evidence>
<dbReference type="InterPro" id="IPR029510">
    <property type="entry name" value="Ald_DH_CS_GLU"/>
</dbReference>
<dbReference type="Gene3D" id="3.40.605.10">
    <property type="entry name" value="Aldehyde Dehydrogenase, Chain A, domain 1"/>
    <property type="match status" value="1"/>
</dbReference>
<evidence type="ECO:0000313" key="7">
    <source>
        <dbReference type="EMBL" id="SMF48651.1"/>
    </source>
</evidence>
<dbReference type="FunFam" id="3.40.605.10:FF:000026">
    <property type="entry name" value="Aldehyde dehydrogenase, putative"/>
    <property type="match status" value="1"/>
</dbReference>
<keyword evidence="8" id="KW-1185">Reference proteome</keyword>
<feature type="active site" evidence="4">
    <location>
        <position position="260"/>
    </location>
</feature>
<dbReference type="Proteomes" id="UP000192917">
    <property type="component" value="Unassembled WGS sequence"/>
</dbReference>
<evidence type="ECO:0000256" key="5">
    <source>
        <dbReference type="RuleBase" id="RU003345"/>
    </source>
</evidence>
<dbReference type="InterPro" id="IPR015590">
    <property type="entry name" value="Aldehyde_DH_dom"/>
</dbReference>
<evidence type="ECO:0000256" key="4">
    <source>
        <dbReference type="PROSITE-ProRule" id="PRU10007"/>
    </source>
</evidence>
<dbReference type="AlphaFoldDB" id="A0A1Y6C744"/>
<evidence type="ECO:0000256" key="2">
    <source>
        <dbReference type="ARBA" id="ARBA00023002"/>
    </source>
</evidence>
<keyword evidence="2 5" id="KW-0560">Oxidoreductase</keyword>
<organism evidence="7 8">
    <name type="scientific">Tistlia consotensis USBA 355</name>
    <dbReference type="NCBI Taxonomy" id="560819"/>
    <lineage>
        <taxon>Bacteria</taxon>
        <taxon>Pseudomonadati</taxon>
        <taxon>Pseudomonadota</taxon>
        <taxon>Alphaproteobacteria</taxon>
        <taxon>Rhodospirillales</taxon>
        <taxon>Rhodovibrionaceae</taxon>
        <taxon>Tistlia</taxon>
    </lineage>
</organism>
<proteinExistence type="inferred from homology"/>
<dbReference type="FunFam" id="3.40.605.10:FF:000007">
    <property type="entry name" value="NAD/NADP-dependent betaine aldehyde dehydrogenase"/>
    <property type="match status" value="1"/>
</dbReference>
<comment type="similarity">
    <text evidence="1 5">Belongs to the aldehyde dehydrogenase family.</text>
</comment>
<evidence type="ECO:0000313" key="8">
    <source>
        <dbReference type="Proteomes" id="UP000192917"/>
    </source>
</evidence>
<sequence length="490" mass="50485">MALAALAAAFGSAWPEALGPFVEGAFRAGGAPLGVEDPSTGTPLAEVAACDAATLERAAAAARRAFDSGPWPRTPAYDRGRLLERIALAIEAQAEPLSRLEALDAGKPLAAVRREVAGAAKVFHYYAGAMDKLYGETIPVAPSLLDFTLREPIGVAAQIVPWNFPLLACAWKLAPALAAGCCCLLKPSPLTPLSALVLAALCREAGLPEGVLAVLPGGAELGAALVARAEVDAVAFTGSTAVGTRVMQAAAVGVRPVALELGGKNPFLVFDDADVEAAAASAVSAAFGNAGQSCSARSVVLVAETLHDAFVEAFVVAAGRLRAGPVLDEATTLGPLISEAHRARVRGFLEADGSAARRPVALPLPEVGWYEAPTVFAGVEPGSPLLREEIFGPVAAVARFADPREAVALANAGDYGLNATIWTRDLERALSTARDLRCGMVSINGQTSASSQALFAPFGGYRQSGIGRELGRYGLEFYTEVKNIAVLLPA</sequence>
<dbReference type="PANTHER" id="PTHR11699">
    <property type="entry name" value="ALDEHYDE DEHYDROGENASE-RELATED"/>
    <property type="match status" value="1"/>
</dbReference>
<reference evidence="7 8" key="1">
    <citation type="submission" date="2017-04" db="EMBL/GenBank/DDBJ databases">
        <authorList>
            <person name="Afonso C.L."/>
            <person name="Miller P.J."/>
            <person name="Scott M.A."/>
            <person name="Spackman E."/>
            <person name="Goraichik I."/>
            <person name="Dimitrov K.M."/>
            <person name="Suarez D.L."/>
            <person name="Swayne D.E."/>
        </authorList>
    </citation>
    <scope>NUCLEOTIDE SEQUENCE [LARGE SCALE GENOMIC DNA]</scope>
    <source>
        <strain evidence="7 8">USBA 355</strain>
    </source>
</reference>
<dbReference type="EMBL" id="FWZX01000017">
    <property type="protein sequence ID" value="SMF48651.1"/>
    <property type="molecule type" value="Genomic_DNA"/>
</dbReference>
<dbReference type="InterPro" id="IPR016162">
    <property type="entry name" value="Ald_DH_N"/>
</dbReference>
<gene>
    <name evidence="7" type="ORF">SAMN05428998_117104</name>
</gene>
<dbReference type="Gene3D" id="3.40.309.10">
    <property type="entry name" value="Aldehyde Dehydrogenase, Chain A, domain 2"/>
    <property type="match status" value="1"/>
</dbReference>
<dbReference type="PROSITE" id="PS00687">
    <property type="entry name" value="ALDEHYDE_DEHYDR_GLU"/>
    <property type="match status" value="1"/>
</dbReference>
<dbReference type="InterPro" id="IPR016161">
    <property type="entry name" value="Ald_DH/histidinol_DH"/>
</dbReference>
<keyword evidence="3" id="KW-0558">Oxidation</keyword>
<feature type="domain" description="Aldehyde dehydrogenase" evidence="6">
    <location>
        <begin position="34"/>
        <end position="484"/>
    </location>
</feature>
<dbReference type="GO" id="GO:0016620">
    <property type="term" value="F:oxidoreductase activity, acting on the aldehyde or oxo group of donors, NAD or NADP as acceptor"/>
    <property type="evidence" value="ECO:0007669"/>
    <property type="project" value="InterPro"/>
</dbReference>
<dbReference type="RefSeq" id="WP_085124331.1">
    <property type="nucleotide sequence ID" value="NZ_FWZX01000017.1"/>
</dbReference>